<dbReference type="SUPFAM" id="SSF52821">
    <property type="entry name" value="Rhodanese/Cell cycle control phosphatase"/>
    <property type="match status" value="2"/>
</dbReference>
<dbReference type="Gene3D" id="2.30.110.10">
    <property type="entry name" value="Electron Transport, Fmn-binding Protein, Chain A"/>
    <property type="match status" value="1"/>
</dbReference>
<dbReference type="RefSeq" id="WP_170321738.1">
    <property type="nucleotide sequence ID" value="NZ_BAAAHM010000031.1"/>
</dbReference>
<dbReference type="NCBIfam" id="TIGR03618">
    <property type="entry name" value="Rv1155_F420"/>
    <property type="match status" value="1"/>
</dbReference>
<dbReference type="PANTHER" id="PTHR11364:SF27">
    <property type="entry name" value="SULFURTRANSFERASE"/>
    <property type="match status" value="1"/>
</dbReference>
<protein>
    <recommendedName>
        <fullName evidence="3">Rhodanese domain-containing protein</fullName>
    </recommendedName>
</protein>
<keyword evidence="2" id="KW-0677">Repeat</keyword>
<dbReference type="CDD" id="cd01448">
    <property type="entry name" value="TST_Repeat_1"/>
    <property type="match status" value="1"/>
</dbReference>
<dbReference type="InterPro" id="IPR011576">
    <property type="entry name" value="Pyridox_Oxase_N"/>
</dbReference>
<feature type="domain" description="Rhodanese" evidence="3">
    <location>
        <begin position="41"/>
        <end position="137"/>
    </location>
</feature>
<keyword evidence="1" id="KW-0808">Transferase</keyword>
<keyword evidence="5" id="KW-1185">Reference proteome</keyword>
<dbReference type="InterPro" id="IPR045078">
    <property type="entry name" value="TST/MPST-like"/>
</dbReference>
<evidence type="ECO:0000313" key="4">
    <source>
        <dbReference type="EMBL" id="GES23223.1"/>
    </source>
</evidence>
<dbReference type="InterPro" id="IPR001763">
    <property type="entry name" value="Rhodanese-like_dom"/>
</dbReference>
<evidence type="ECO:0000256" key="2">
    <source>
        <dbReference type="ARBA" id="ARBA00022737"/>
    </source>
</evidence>
<dbReference type="AlphaFoldDB" id="A0A5M3XV81"/>
<evidence type="ECO:0000313" key="5">
    <source>
        <dbReference type="Proteomes" id="UP000377595"/>
    </source>
</evidence>
<dbReference type="SMART" id="SM00450">
    <property type="entry name" value="RHOD"/>
    <property type="match status" value="2"/>
</dbReference>
<evidence type="ECO:0000259" key="3">
    <source>
        <dbReference type="PROSITE" id="PS50206"/>
    </source>
</evidence>
<dbReference type="Pfam" id="PF01243">
    <property type="entry name" value="PNPOx_N"/>
    <property type="match status" value="1"/>
</dbReference>
<comment type="caution">
    <text evidence="4">The sequence shown here is derived from an EMBL/GenBank/DDBJ whole genome shotgun (WGS) entry which is preliminary data.</text>
</comment>
<sequence length="407" mass="43853">MTGPLVDPAWLTDRAGLVVLDATVVLPAPRHDGDHRSSSGRDEWAREHIPGSVHADLLHDLSDPDSPFHFARPAPAVLAERLGGLGVADGTTVVVYDTAGGLWAARLWWLLRWIGVDAHVLDGGLRAWRDAGLPTETGLATTTPGSLTPRPRNGYWVGKDDLVSWSEGAVAATVVCALSPETFRGEGPSRYARRGHIPGSTNVPARGLTGPDGRYLPAGELRAATADLGDGPVWVYCGGGISAASLALVLTLLGRDEVAIYDGSLEEWAADPALPLAVGLSDDVRAFLDVPEFAVLATSEPDGRAQLSVMWVGRDGDDLVMATKRGRRKVRNLQRDPKATVLVYSRSRPTRYVEIRGTAKITDEDARALIDRLSRSYTGRDHALGDPDDERDRVVIRITPDRVRSQL</sequence>
<dbReference type="Gene3D" id="3.40.250.10">
    <property type="entry name" value="Rhodanese-like domain"/>
    <property type="match status" value="2"/>
</dbReference>
<dbReference type="InterPro" id="IPR019920">
    <property type="entry name" value="F420-binding_dom_put"/>
</dbReference>
<dbReference type="InterPro" id="IPR012349">
    <property type="entry name" value="Split_barrel_FMN-bd"/>
</dbReference>
<dbReference type="Proteomes" id="UP000377595">
    <property type="component" value="Unassembled WGS sequence"/>
</dbReference>
<reference evidence="4 5" key="1">
    <citation type="submission" date="2019-10" db="EMBL/GenBank/DDBJ databases">
        <title>Whole genome shotgun sequence of Acrocarpospora pleiomorpha NBRC 16267.</title>
        <authorList>
            <person name="Ichikawa N."/>
            <person name="Kimura A."/>
            <person name="Kitahashi Y."/>
            <person name="Komaki H."/>
            <person name="Oguchi A."/>
        </authorList>
    </citation>
    <scope>NUCLEOTIDE SEQUENCE [LARGE SCALE GENOMIC DNA]</scope>
    <source>
        <strain evidence="4 5">NBRC 16267</strain>
    </source>
</reference>
<dbReference type="InterPro" id="IPR036873">
    <property type="entry name" value="Rhodanese-like_dom_sf"/>
</dbReference>
<proteinExistence type="predicted"/>
<name>A0A5M3XV81_9ACTN</name>
<dbReference type="EMBL" id="BLAF01000039">
    <property type="protein sequence ID" value="GES23223.1"/>
    <property type="molecule type" value="Genomic_DNA"/>
</dbReference>
<dbReference type="PANTHER" id="PTHR11364">
    <property type="entry name" value="THIOSULFATE SULFERTANSFERASE"/>
    <property type="match status" value="1"/>
</dbReference>
<evidence type="ECO:0000256" key="1">
    <source>
        <dbReference type="ARBA" id="ARBA00022679"/>
    </source>
</evidence>
<dbReference type="PROSITE" id="PS50206">
    <property type="entry name" value="RHODANESE_3"/>
    <property type="match status" value="2"/>
</dbReference>
<dbReference type="Pfam" id="PF00581">
    <property type="entry name" value="Rhodanese"/>
    <property type="match status" value="2"/>
</dbReference>
<gene>
    <name evidence="4" type="ORF">Aple_061220</name>
</gene>
<dbReference type="GO" id="GO:0004792">
    <property type="term" value="F:thiosulfate-cyanide sulfurtransferase activity"/>
    <property type="evidence" value="ECO:0007669"/>
    <property type="project" value="TreeGrafter"/>
</dbReference>
<accession>A0A5M3XV81</accession>
<organism evidence="4 5">
    <name type="scientific">Acrocarpospora pleiomorpha</name>
    <dbReference type="NCBI Taxonomy" id="90975"/>
    <lineage>
        <taxon>Bacteria</taxon>
        <taxon>Bacillati</taxon>
        <taxon>Actinomycetota</taxon>
        <taxon>Actinomycetes</taxon>
        <taxon>Streptosporangiales</taxon>
        <taxon>Streptosporangiaceae</taxon>
        <taxon>Acrocarpospora</taxon>
    </lineage>
</organism>
<dbReference type="SUPFAM" id="SSF50475">
    <property type="entry name" value="FMN-binding split barrel"/>
    <property type="match status" value="1"/>
</dbReference>
<feature type="domain" description="Rhodanese" evidence="3">
    <location>
        <begin position="179"/>
        <end position="277"/>
    </location>
</feature>